<evidence type="ECO:0000313" key="8">
    <source>
        <dbReference type="Proteomes" id="UP000614601"/>
    </source>
</evidence>
<dbReference type="InterPro" id="IPR049899">
    <property type="entry name" value="Znf_C2HC_C3H"/>
</dbReference>
<dbReference type="PANTHER" id="PTHR13555">
    <property type="entry name" value="C2H2 ZINC FINGER CGI-62-RELATED"/>
    <property type="match status" value="1"/>
</dbReference>
<dbReference type="InterPro" id="IPR026319">
    <property type="entry name" value="ZC2HC1A/B-like"/>
</dbReference>
<evidence type="ECO:0000259" key="6">
    <source>
        <dbReference type="PROSITE" id="PS52027"/>
    </source>
</evidence>
<name>A0A811LL73_9BILA</name>
<keyword evidence="8" id="KW-1185">Reference proteome</keyword>
<dbReference type="EMBL" id="CAJFDH010000006">
    <property type="protein sequence ID" value="CAD5228996.1"/>
    <property type="molecule type" value="Genomic_DNA"/>
</dbReference>
<dbReference type="EMBL" id="CAJFCW020000006">
    <property type="protein sequence ID" value="CAG9125456.1"/>
    <property type="molecule type" value="Genomic_DNA"/>
</dbReference>
<keyword evidence="1" id="KW-0479">Metal-binding</keyword>
<dbReference type="PANTHER" id="PTHR13555:SF68">
    <property type="entry name" value="ZINC FINGER PROTEIN 474"/>
    <property type="match status" value="1"/>
</dbReference>
<comment type="caution">
    <text evidence="7">The sequence shown here is derived from an EMBL/GenBank/DDBJ whole genome shotgun (WGS) entry which is preliminary data.</text>
</comment>
<proteinExistence type="predicted"/>
<dbReference type="Pfam" id="PF13913">
    <property type="entry name" value="zf-C2HC_2"/>
    <property type="match status" value="2"/>
</dbReference>
<gene>
    <name evidence="7" type="ORF">BOKJ2_LOCUS13055</name>
</gene>
<evidence type="ECO:0000256" key="3">
    <source>
        <dbReference type="ARBA" id="ARBA00022771"/>
    </source>
</evidence>
<evidence type="ECO:0000256" key="5">
    <source>
        <dbReference type="PROSITE-ProRule" id="PRU01371"/>
    </source>
</evidence>
<dbReference type="OrthoDB" id="265955at2759"/>
<keyword evidence="4" id="KW-0862">Zinc</keyword>
<sequence>MPFGQIVTEPARAKRTFVYCYICGRMFGSKSIDIHQPQCLQKWRVENQKLPKHQRRPEPVQPEIVRHSDGQVNHEATNAAMYEAAQQQLVGCEHCGRTFQPDRLAVHQRSCTAERPHKSLVGALKSRNSSPARY</sequence>
<keyword evidence="2" id="KW-0677">Repeat</keyword>
<dbReference type="AlphaFoldDB" id="A0A811LL73"/>
<dbReference type="Proteomes" id="UP000614601">
    <property type="component" value="Unassembled WGS sequence"/>
</dbReference>
<evidence type="ECO:0000313" key="7">
    <source>
        <dbReference type="EMBL" id="CAD5228996.1"/>
    </source>
</evidence>
<protein>
    <recommendedName>
        <fullName evidence="6">C2HC/C3H-type domain-containing protein</fullName>
    </recommendedName>
</protein>
<evidence type="ECO:0000256" key="2">
    <source>
        <dbReference type="ARBA" id="ARBA00022737"/>
    </source>
</evidence>
<feature type="domain" description="C2HC/C3H-type" evidence="6">
    <location>
        <begin position="16"/>
        <end position="45"/>
    </location>
</feature>
<accession>A0A811LL73</accession>
<evidence type="ECO:0000256" key="1">
    <source>
        <dbReference type="ARBA" id="ARBA00022723"/>
    </source>
</evidence>
<organism evidence="7 8">
    <name type="scientific">Bursaphelenchus okinawaensis</name>
    <dbReference type="NCBI Taxonomy" id="465554"/>
    <lineage>
        <taxon>Eukaryota</taxon>
        <taxon>Metazoa</taxon>
        <taxon>Ecdysozoa</taxon>
        <taxon>Nematoda</taxon>
        <taxon>Chromadorea</taxon>
        <taxon>Rhabditida</taxon>
        <taxon>Tylenchina</taxon>
        <taxon>Tylenchomorpha</taxon>
        <taxon>Aphelenchoidea</taxon>
        <taxon>Aphelenchoididae</taxon>
        <taxon>Bursaphelenchus</taxon>
    </lineage>
</organism>
<dbReference type="Proteomes" id="UP000783686">
    <property type="component" value="Unassembled WGS sequence"/>
</dbReference>
<dbReference type="GO" id="GO:0008270">
    <property type="term" value="F:zinc ion binding"/>
    <property type="evidence" value="ECO:0007669"/>
    <property type="project" value="UniProtKB-KW"/>
</dbReference>
<dbReference type="Gene3D" id="3.30.160.60">
    <property type="entry name" value="Classic Zinc Finger"/>
    <property type="match status" value="2"/>
</dbReference>
<dbReference type="PROSITE" id="PS52027">
    <property type="entry name" value="ZF_C2HC_C3H"/>
    <property type="match status" value="2"/>
</dbReference>
<feature type="domain" description="C2HC/C3H-type" evidence="6">
    <location>
        <begin position="88"/>
        <end position="117"/>
    </location>
</feature>
<reference evidence="7" key="1">
    <citation type="submission" date="2020-09" db="EMBL/GenBank/DDBJ databases">
        <authorList>
            <person name="Kikuchi T."/>
        </authorList>
    </citation>
    <scope>NUCLEOTIDE SEQUENCE</scope>
    <source>
        <strain evidence="7">SH1</strain>
    </source>
</reference>
<keyword evidence="3 5" id="KW-0863">Zinc-finger</keyword>
<evidence type="ECO:0000256" key="4">
    <source>
        <dbReference type="ARBA" id="ARBA00022833"/>
    </source>
</evidence>